<proteinExistence type="predicted"/>
<dbReference type="AlphaFoldDB" id="A0A7V9A0T2"/>
<comment type="caution">
    <text evidence="2">The sequence shown here is derived from an EMBL/GenBank/DDBJ whole genome shotgun (WGS) entry which is preliminary data.</text>
</comment>
<feature type="transmembrane region" description="Helical" evidence="1">
    <location>
        <begin position="104"/>
        <end position="124"/>
    </location>
</feature>
<accession>A0A7V9A0T2</accession>
<keyword evidence="1" id="KW-1133">Transmembrane helix</keyword>
<dbReference type="Proteomes" id="UP000577408">
    <property type="component" value="Unassembled WGS sequence"/>
</dbReference>
<name>A0A7V9A0T2_9CORY</name>
<feature type="transmembrane region" description="Helical" evidence="1">
    <location>
        <begin position="364"/>
        <end position="385"/>
    </location>
</feature>
<organism evidence="2 3">
    <name type="scientific">Corynebacterium wankanglinii</name>
    <dbReference type="NCBI Taxonomy" id="2735136"/>
    <lineage>
        <taxon>Bacteria</taxon>
        <taxon>Bacillati</taxon>
        <taxon>Actinomycetota</taxon>
        <taxon>Actinomycetes</taxon>
        <taxon>Mycobacteriales</taxon>
        <taxon>Corynebacteriaceae</taxon>
        <taxon>Corynebacterium</taxon>
    </lineage>
</organism>
<feature type="transmembrane region" description="Helical" evidence="1">
    <location>
        <begin position="79"/>
        <end position="98"/>
    </location>
</feature>
<feature type="transmembrane region" description="Helical" evidence="1">
    <location>
        <begin position="237"/>
        <end position="257"/>
    </location>
</feature>
<keyword evidence="1" id="KW-0812">Transmembrane</keyword>
<feature type="transmembrane region" description="Helical" evidence="1">
    <location>
        <begin position="172"/>
        <end position="193"/>
    </location>
</feature>
<evidence type="ECO:0000313" key="3">
    <source>
        <dbReference type="Proteomes" id="UP000577408"/>
    </source>
</evidence>
<keyword evidence="3" id="KW-1185">Reference proteome</keyword>
<feature type="transmembrane region" description="Helical" evidence="1">
    <location>
        <begin position="340"/>
        <end position="358"/>
    </location>
</feature>
<feature type="transmembrane region" description="Helical" evidence="1">
    <location>
        <begin position="264"/>
        <end position="287"/>
    </location>
</feature>
<gene>
    <name evidence="2" type="ORF">HMA55_00895</name>
</gene>
<protein>
    <submittedName>
        <fullName evidence="2">Copper oxidase</fullName>
    </submittedName>
</protein>
<feature type="transmembrane region" description="Helical" evidence="1">
    <location>
        <begin position="299"/>
        <end position="319"/>
    </location>
</feature>
<feature type="transmembrane region" description="Helical" evidence="1">
    <location>
        <begin position="136"/>
        <end position="160"/>
    </location>
</feature>
<keyword evidence="1" id="KW-0472">Membrane</keyword>
<feature type="transmembrane region" description="Helical" evidence="1">
    <location>
        <begin position="40"/>
        <end position="58"/>
    </location>
</feature>
<feature type="transmembrane region" description="Helical" evidence="1">
    <location>
        <begin position="205"/>
        <end position="225"/>
    </location>
</feature>
<reference evidence="2 3" key="1">
    <citation type="submission" date="2020-05" db="EMBL/GenBank/DDBJ databases">
        <title>Descriptions of Corynebacterium xxxx sp. nov., Corynebacterium yyyy sp. nov. and Corynebacterium zzzz sp. nov.</title>
        <authorList>
            <person name="Zhang G."/>
        </authorList>
    </citation>
    <scope>NUCLEOTIDE SEQUENCE [LARGE SCALE GENOMIC DNA]</scope>
    <source>
        <strain evidence="3">zg-913</strain>
    </source>
</reference>
<dbReference type="RefSeq" id="WP_181191215.1">
    <property type="nucleotide sequence ID" value="NZ_JABFED010000001.1"/>
</dbReference>
<evidence type="ECO:0000256" key="1">
    <source>
        <dbReference type="SAM" id="Phobius"/>
    </source>
</evidence>
<dbReference type="EMBL" id="JABFED010000001">
    <property type="protein sequence ID" value="MBA1836484.1"/>
    <property type="molecule type" value="Genomic_DNA"/>
</dbReference>
<sequence>MPDMNPRAWHRKASRPVSIWMAVFLAAGLAHPFIPDGSWLLIHIFTLGILTNSIMLWSQNLTERFLGQKLSDAARPAQLTRTYLLNAATIAVLVGQLARWYWLVWAGALVVAVALAWHAIVLAGQVKSARRIHIGAVGFVASACCLPVGALFGAALSAGLPGQWHGAVRQAHMFTNVAGFVGLAAMGALSVLFPAMWRTRGQDRVGVALALAGAGVVVAVAGSLLRASAVTGVGTVVILAGWVWLYQGFVASALTVVRDPRGRVTYPALSALCAVTWLVGGLTWYAVRVFGGTLEVPTLPLLLGFAAQLLIGTMSYLMPVTMGGGPAAVKAGLGELNRAPYLRVGLFNAALLAWLAVGNSYARIAFSFVAFGVLAAFIPLLARAVKAQVAVIKSRRP</sequence>
<evidence type="ECO:0000313" key="2">
    <source>
        <dbReference type="EMBL" id="MBA1836484.1"/>
    </source>
</evidence>